<evidence type="ECO:0000313" key="3">
    <source>
        <dbReference type="Proteomes" id="UP000011740"/>
    </source>
</evidence>
<dbReference type="InterPro" id="IPR038287">
    <property type="entry name" value="Cse2_sf"/>
</dbReference>
<reference evidence="2 3" key="1">
    <citation type="journal article" date="2013" name="Genome Announc.">
        <title>Whole-Genome Shotgun Assembly and Analysis of the Genome of Streptomyces mobaraensis DSM 40847, a Strain for Industrial Production of Microbial Transglutaminase.</title>
        <authorList>
            <person name="Yang H."/>
            <person name="He T."/>
            <person name="Wu W."/>
            <person name="Zhu W."/>
            <person name="Lu B."/>
            <person name="Sun W."/>
        </authorList>
    </citation>
    <scope>NUCLEOTIDE SEQUENCE [LARGE SCALE GENOMIC DNA]</scope>
    <source>
        <strain evidence="2 3">DSM 40847</strain>
    </source>
</reference>
<dbReference type="RefSeq" id="WP_004939444.1">
    <property type="nucleotide sequence ID" value="NZ_AORZ01000005.1"/>
</dbReference>
<dbReference type="STRING" id="1223523.H340_03519"/>
<gene>
    <name evidence="2" type="ORF">H340_03519</name>
</gene>
<dbReference type="AlphaFoldDB" id="M3AA58"/>
<evidence type="ECO:0008006" key="4">
    <source>
        <dbReference type="Google" id="ProtNLM"/>
    </source>
</evidence>
<evidence type="ECO:0000256" key="1">
    <source>
        <dbReference type="SAM" id="MobiDB-lite"/>
    </source>
</evidence>
<name>M3AA58_STRM1</name>
<sequence length="412" mass="45860">MSSAATTGGKRRRPYFWEEVCSGWPSGPAEQGRRGLPAWAEHGLRAVREGLGREPGSVAGMRYLHRVELTDEKRNAERLPRSYEAEHAALTLFGLHQHGAAEPVHRPGIGIGTACHSLRLHLLRETKEMEEVERRRSDQEGGTNGSQSLLFKDTVGRRLFAVSTALDLDELVHHLRSLLPLMRQAGVGLDYTRLHCDLCDWQTPRHGRVLRAWGLQYNAPAPEGAEGAKGKSGSPPAYWAGFDPDRPHAAAELAALRSGLSEEPGTVPAMWAFHRLRMSNELRDRGALTRDLTAEHTALTLFGLHQQGRKRSLHTPGATPGAACRRLLAQDGGPDRVAVERRLGTLLTSLSADELAHHLRGLVPLLRKADIGLDYDGVRQAVRDWDDPYRPDAQSRWRAKWERDFHRESSKV</sequence>
<protein>
    <recommendedName>
        <fullName evidence="4">Type I-E CRISPR-associated protein Cse2/CasB</fullName>
    </recommendedName>
</protein>
<dbReference type="CDD" id="cd09731">
    <property type="entry name" value="Cse2_I-E"/>
    <property type="match status" value="1"/>
</dbReference>
<dbReference type="Gene3D" id="1.10.520.40">
    <property type="entry name" value="CRISPR-associated protein Cse2"/>
    <property type="match status" value="2"/>
</dbReference>
<comment type="caution">
    <text evidence="2">The sequence shown here is derived from an EMBL/GenBank/DDBJ whole genome shotgun (WGS) entry which is preliminary data.</text>
</comment>
<organism evidence="2 3">
    <name type="scientific">Streptomyces mobaraensis (strain ATCC 29032 / DSM 40847 / JCM 4168 / NBRC 13819 / NCIMB 11159 / IPCR 16-22)</name>
    <dbReference type="NCBI Taxonomy" id="1223523"/>
    <lineage>
        <taxon>Bacteria</taxon>
        <taxon>Bacillati</taxon>
        <taxon>Actinomycetota</taxon>
        <taxon>Actinomycetes</taxon>
        <taxon>Kitasatosporales</taxon>
        <taxon>Streptomycetaceae</taxon>
        <taxon>Streptomyces</taxon>
    </lineage>
</organism>
<proteinExistence type="predicted"/>
<feature type="compositionally biased region" description="Basic and acidic residues" evidence="1">
    <location>
        <begin position="129"/>
        <end position="139"/>
    </location>
</feature>
<evidence type="ECO:0000313" key="2">
    <source>
        <dbReference type="EMBL" id="EMF02059.1"/>
    </source>
</evidence>
<dbReference type="Proteomes" id="UP000011740">
    <property type="component" value="Unassembled WGS sequence"/>
</dbReference>
<dbReference type="EMBL" id="AORZ01000005">
    <property type="protein sequence ID" value="EMF02059.1"/>
    <property type="molecule type" value="Genomic_DNA"/>
</dbReference>
<feature type="region of interest" description="Disordered" evidence="1">
    <location>
        <begin position="129"/>
        <end position="148"/>
    </location>
</feature>
<dbReference type="Pfam" id="PF09485">
    <property type="entry name" value="CRISPR_Cse2"/>
    <property type="match status" value="2"/>
</dbReference>
<accession>M3AA58</accession>
<dbReference type="PATRIC" id="fig|1223523.3.peg.718"/>
<dbReference type="eggNOG" id="ENOG5033037">
    <property type="taxonomic scope" value="Bacteria"/>
</dbReference>
<dbReference type="NCBIfam" id="TIGR02548">
    <property type="entry name" value="casB_cse2"/>
    <property type="match status" value="2"/>
</dbReference>
<dbReference type="InterPro" id="IPR013382">
    <property type="entry name" value="CRISPR-assoc_prot_Cse2"/>
</dbReference>